<organism evidence="3 4">
    <name type="scientific">Gordoniibacillus kamchatkensis</name>
    <dbReference type="NCBI Taxonomy" id="1590651"/>
    <lineage>
        <taxon>Bacteria</taxon>
        <taxon>Bacillati</taxon>
        <taxon>Bacillota</taxon>
        <taxon>Bacilli</taxon>
        <taxon>Bacillales</taxon>
        <taxon>Paenibacillaceae</taxon>
        <taxon>Gordoniibacillus</taxon>
    </lineage>
</organism>
<comment type="caution">
    <text evidence="3">The sequence shown here is derived from an EMBL/GenBank/DDBJ whole genome shotgun (WGS) entry which is preliminary data.</text>
</comment>
<protein>
    <submittedName>
        <fullName evidence="3">Glycosyl hydrolase</fullName>
    </submittedName>
</protein>
<dbReference type="InterPro" id="IPR008928">
    <property type="entry name" value="6-hairpin_glycosidase_sf"/>
</dbReference>
<evidence type="ECO:0000313" key="4">
    <source>
        <dbReference type="Proteomes" id="UP000031967"/>
    </source>
</evidence>
<dbReference type="Proteomes" id="UP000031967">
    <property type="component" value="Unassembled WGS sequence"/>
</dbReference>
<name>A0ABR5ALK6_9BACL</name>
<keyword evidence="1 3" id="KW-0378">Hydrolase</keyword>
<dbReference type="GO" id="GO:0016787">
    <property type="term" value="F:hydrolase activity"/>
    <property type="evidence" value="ECO:0007669"/>
    <property type="project" value="UniProtKB-KW"/>
</dbReference>
<dbReference type="InterPro" id="IPR052369">
    <property type="entry name" value="UG_Glycosaminoglycan_Hydrolase"/>
</dbReference>
<accession>A0ABR5ALK6</accession>
<dbReference type="SUPFAM" id="SSF48208">
    <property type="entry name" value="Six-hairpin glycosidases"/>
    <property type="match status" value="1"/>
</dbReference>
<evidence type="ECO:0000256" key="2">
    <source>
        <dbReference type="ARBA" id="ARBA00038358"/>
    </source>
</evidence>
<keyword evidence="4" id="KW-1185">Reference proteome</keyword>
<dbReference type="Gene3D" id="1.50.10.10">
    <property type="match status" value="1"/>
</dbReference>
<dbReference type="PANTHER" id="PTHR36845">
    <property type="entry name" value="HYDROLASE, PUTATIVE (AFU_ORTHOLOGUE AFUA_7G05090)-RELATED"/>
    <property type="match status" value="1"/>
</dbReference>
<evidence type="ECO:0000256" key="1">
    <source>
        <dbReference type="ARBA" id="ARBA00022801"/>
    </source>
</evidence>
<evidence type="ECO:0000313" key="3">
    <source>
        <dbReference type="EMBL" id="KIL41906.1"/>
    </source>
</evidence>
<dbReference type="EMBL" id="JXAK01000005">
    <property type="protein sequence ID" value="KIL41906.1"/>
    <property type="molecule type" value="Genomic_DNA"/>
</dbReference>
<dbReference type="PANTHER" id="PTHR36845:SF1">
    <property type="entry name" value="HYDROLASE, PUTATIVE (AFU_ORTHOLOGUE AFUA_7G05090)-RELATED"/>
    <property type="match status" value="1"/>
</dbReference>
<reference evidence="3 4" key="1">
    <citation type="submission" date="2014-12" db="EMBL/GenBank/DDBJ databases">
        <title>Draft genome sequence of Paenibacillus kamchatkensis strain B-2647.</title>
        <authorList>
            <person name="Karlyshev A.V."/>
            <person name="Kudryashova E.B."/>
        </authorList>
    </citation>
    <scope>NUCLEOTIDE SEQUENCE [LARGE SCALE GENOMIC DNA]</scope>
    <source>
        <strain evidence="3 4">VKM B-2647</strain>
    </source>
</reference>
<proteinExistence type="inferred from homology"/>
<dbReference type="InterPro" id="IPR010905">
    <property type="entry name" value="Glyco_hydro_88"/>
</dbReference>
<dbReference type="InterPro" id="IPR012341">
    <property type="entry name" value="6hp_glycosidase-like_sf"/>
</dbReference>
<dbReference type="Pfam" id="PF07470">
    <property type="entry name" value="Glyco_hydro_88"/>
    <property type="match status" value="1"/>
</dbReference>
<gene>
    <name evidence="3" type="ORF">SD70_04745</name>
</gene>
<sequence length="387" mass="43732">MRRCYTWDEWSTSRPRRRSIQMNWEQVWERAVAKVALMAGRIGERSPHAAKDGRYDDREHDWWTSGFWPGMLWLMYDRTGDDKFHAAAWSWDEKLERCFLRENRLHHDVGFQFLPAAVAKYLLTGDADGKRRGLAAANFLAGRYNPAGRFIRAWNGDMIGWAIVDCTMNLSLLLWAAEQSGDPRFRHVALAHADTVLEHFLRADGSARHIVCFDPETGAYSETRGGQGYSPDSAWSRGQAWALHGLAVVYRYSRQDRYLQGAKRVAHYFLAALGGDAVPAWDFRAPNQGLSGEPKDTSAGSIAASGLLELAQLVGPAEAGLYRESAERIMTALTERYASFGDDRDNILSEGTGNKPKNENVNVGLIYGDYYYVEALAKLCGWQKRFF</sequence>
<comment type="similarity">
    <text evidence="2">Belongs to the glycosyl hydrolase 88 family.</text>
</comment>